<organism evidence="2 3">
    <name type="scientific">Desulfobaculum xiamenense</name>
    <dbReference type="NCBI Taxonomy" id="995050"/>
    <lineage>
        <taxon>Bacteria</taxon>
        <taxon>Pseudomonadati</taxon>
        <taxon>Thermodesulfobacteriota</taxon>
        <taxon>Desulfovibrionia</taxon>
        <taxon>Desulfovibrionales</taxon>
        <taxon>Desulfovibrionaceae</taxon>
        <taxon>Desulfobaculum</taxon>
    </lineage>
</organism>
<comment type="caution">
    <text evidence="2">The sequence shown here is derived from an EMBL/GenBank/DDBJ whole genome shotgun (WGS) entry which is preliminary data.</text>
</comment>
<accession>A0A846QTR9</accession>
<keyword evidence="1" id="KW-0472">Membrane</keyword>
<dbReference type="AlphaFoldDB" id="A0A846QTR9"/>
<dbReference type="NCBIfam" id="NF041770">
    <property type="entry name" value="CFI_box_CTERM"/>
    <property type="match status" value="1"/>
</dbReference>
<reference evidence="2 3" key="1">
    <citation type="submission" date="2020-03" db="EMBL/GenBank/DDBJ databases">
        <title>Genomic Encyclopedia of Type Strains, Phase IV (KMG-IV): sequencing the most valuable type-strain genomes for metagenomic binning, comparative biology and taxonomic classification.</title>
        <authorList>
            <person name="Goeker M."/>
        </authorList>
    </citation>
    <scope>NUCLEOTIDE SEQUENCE [LARGE SCALE GENOMIC DNA]</scope>
    <source>
        <strain evidence="2 3">DSM 24233</strain>
    </source>
</reference>
<evidence type="ECO:0000313" key="3">
    <source>
        <dbReference type="Proteomes" id="UP000580856"/>
    </source>
</evidence>
<evidence type="ECO:0000313" key="2">
    <source>
        <dbReference type="EMBL" id="NJB68564.1"/>
    </source>
</evidence>
<feature type="transmembrane region" description="Helical" evidence="1">
    <location>
        <begin position="311"/>
        <end position="333"/>
    </location>
</feature>
<proteinExistence type="predicted"/>
<dbReference type="InterPro" id="IPR012902">
    <property type="entry name" value="N_methyl_site"/>
</dbReference>
<protein>
    <submittedName>
        <fullName evidence="2">Prepilin-type N-terminal cleavage/methylation domain-containing protein</fullName>
    </submittedName>
</protein>
<dbReference type="Proteomes" id="UP000580856">
    <property type="component" value="Unassembled WGS sequence"/>
</dbReference>
<gene>
    <name evidence="2" type="ORF">GGQ74_002237</name>
</gene>
<feature type="transmembrane region" description="Helical" evidence="1">
    <location>
        <begin position="12"/>
        <end position="37"/>
    </location>
</feature>
<evidence type="ECO:0000256" key="1">
    <source>
        <dbReference type="SAM" id="Phobius"/>
    </source>
</evidence>
<keyword evidence="1" id="KW-0812">Transmembrane</keyword>
<sequence length="1048" mass="113477">MTHTPTHPRGNGFTLIELIATTVLLGIISVAGGMFITEGARGYLLTRENTETSQKLDLAIMRLERELREVMAVSNMDSPTSDHIVFERPGNSNGRAIALVGNQIKVIDGRTLPTASTGHVLIDDVSGFTLTPFSGTNAWRTSDDIELLSAIRINLAYQHESAGTLTVSTTVLPRNNNNLGGSPPPDEVPEVPDYCFVATAACGGDTHPMVIALRNFRDRFLLTWDGGRAFVDFYYTNGPAWADYIRVRPWARDAAYVALLPLTGLALLLLWSPWAAAGVVLGTPLAVRAVRRACRPRDRDRNMFDHARGSVMLAVIGAMVFMGIVGAAMVPMFTTSITDQTVMNRGSRAFYLAEAGYAVAAHEYLTADGTNKDTKLLELHGKTYTLADGDGSFTIRMRPRWFEVTGNNNTQLTTVVLGELDNNFPPDSGQLLVNGVPFNYNGVTRSTTSYEGYTVPRLVFSLTTSAAGYDFTGFEALPRATAASDTFSRTNDLVLQSGADAFPEFSGAFTISSDSNTYTYQRRVGSTLTGIRLADSPTTDFPAVSVTSGDVVALDKFVTIRTTGQLGDASHTLTYLTPIGWTQAGDDMERASLHERFDNINANFATGGHDRGQIGSHTIANVDGGNALDVTGSENISLFGNTGYWSNISFSPGAGSPVNLSSIWRTNGNTLSYDAQLKLYVGPGSLDDNRYWVGGITFRMQNNSSGSELFTYGLSYLRARQVKRVGEWYSSTFLDGDVDEVPNAIVPSQLFTGTMERWDQGFWWPEHRYSQPAIVLWARDATSPDAGFKWLAYKILDASDSVLSGSYPNFRMKPWSTLMLRLVEAQPMNFTAPASTPIMSGAVINIGGDTPGSARLAGQPILTRRTWGGGGNVQGTLPLAKIKGNIRSTGGVLFENPDGSQGTLTLTGTLGAKTNYIRAFYGDTTAHGTTGTAWNDNNRHANPRNEVHWPPDDRQSLTTNNDCMTLVQWDNVSGGATNVTTSVAEEQNSIVTISTLLSPDSGMALQSTDLGIHAVGNTATNLYFDDFGFQAWTGRGGKGFRAPIMYSN</sequence>
<dbReference type="InterPro" id="IPR049886">
    <property type="entry name" value="CFI_box_CTERM_dom"/>
</dbReference>
<dbReference type="EMBL" id="JAATJA010000002">
    <property type="protein sequence ID" value="NJB68564.1"/>
    <property type="molecule type" value="Genomic_DNA"/>
</dbReference>
<dbReference type="RefSeq" id="WP_167941618.1">
    <property type="nucleotide sequence ID" value="NZ_JAATJA010000002.1"/>
</dbReference>
<dbReference type="NCBIfam" id="TIGR02532">
    <property type="entry name" value="IV_pilin_GFxxxE"/>
    <property type="match status" value="1"/>
</dbReference>
<keyword evidence="3" id="KW-1185">Reference proteome</keyword>
<feature type="transmembrane region" description="Helical" evidence="1">
    <location>
        <begin position="274"/>
        <end position="290"/>
    </location>
</feature>
<name>A0A846QTR9_9BACT</name>
<keyword evidence="1" id="KW-1133">Transmembrane helix</keyword>